<protein>
    <submittedName>
        <fullName evidence="2">Uncharacterized protein</fullName>
    </submittedName>
</protein>
<reference evidence="2" key="1">
    <citation type="journal article" date="2014" name="Int. J. Syst. Evol. Microbiol.">
        <title>Complete genome sequence of Corynebacterium casei LMG S-19264T (=DSM 44701T), isolated from a smear-ripened cheese.</title>
        <authorList>
            <consortium name="US DOE Joint Genome Institute (JGI-PGF)"/>
            <person name="Walter F."/>
            <person name="Albersmeier A."/>
            <person name="Kalinowski J."/>
            <person name="Ruckert C."/>
        </authorList>
    </citation>
    <scope>NUCLEOTIDE SEQUENCE</scope>
    <source>
        <strain evidence="2">JCM 19596</strain>
    </source>
</reference>
<dbReference type="RefSeq" id="WP_188979656.1">
    <property type="nucleotide sequence ID" value="NZ_BMPG01000003.1"/>
</dbReference>
<reference evidence="2" key="2">
    <citation type="submission" date="2020-09" db="EMBL/GenBank/DDBJ databases">
        <authorList>
            <person name="Sun Q."/>
            <person name="Ohkuma M."/>
        </authorList>
    </citation>
    <scope>NUCLEOTIDE SEQUENCE</scope>
    <source>
        <strain evidence="2">JCM 19596</strain>
    </source>
</reference>
<dbReference type="Proteomes" id="UP000607197">
    <property type="component" value="Unassembled WGS sequence"/>
</dbReference>
<keyword evidence="3" id="KW-1185">Reference proteome</keyword>
<evidence type="ECO:0000313" key="3">
    <source>
        <dbReference type="Proteomes" id="UP000607197"/>
    </source>
</evidence>
<gene>
    <name evidence="2" type="ORF">GCM10009039_26360</name>
</gene>
<keyword evidence="1" id="KW-0175">Coiled coil</keyword>
<dbReference type="EMBL" id="BMPG01000003">
    <property type="protein sequence ID" value="GGL67103.1"/>
    <property type="molecule type" value="Genomic_DNA"/>
</dbReference>
<organism evidence="2 3">
    <name type="scientific">Halocalculus aciditolerans</name>
    <dbReference type="NCBI Taxonomy" id="1383812"/>
    <lineage>
        <taxon>Archaea</taxon>
        <taxon>Methanobacteriati</taxon>
        <taxon>Methanobacteriota</taxon>
        <taxon>Stenosarchaea group</taxon>
        <taxon>Halobacteria</taxon>
        <taxon>Halobacteriales</taxon>
        <taxon>Halobacteriaceae</taxon>
        <taxon>Halocalculus</taxon>
    </lineage>
</organism>
<comment type="caution">
    <text evidence="2">The sequence shown here is derived from an EMBL/GenBank/DDBJ whole genome shotgun (WGS) entry which is preliminary data.</text>
</comment>
<name>A0A830FMF3_9EURY</name>
<sequence length="289" mass="33222">MSPQLSLEEITAILLNEHQSTYSGSIPPKAFNKVLYFAAKELEDENVTADIPYFWYMYGTEVKTANTGIRTISTGSGQRIQCDTSIEDIQASHGTVRKARKALSRSLDKYYRKNLEGITDEMYEEAPYDVQRIYRELDTQIEVAADSSQATLFGDNNRKQIRRNLLEFVQAFPTADFPAYEDDLMIWYRVMRAELNDNDFDAEEVDRLATKFWRLFCLELACRENNGVSRKEIEAERDISDIEAEKEAMRADLLERERTNARQNARDSETALQAAEAFVVPFLDIEVTG</sequence>
<evidence type="ECO:0000313" key="2">
    <source>
        <dbReference type="EMBL" id="GGL67103.1"/>
    </source>
</evidence>
<accession>A0A830FMF3</accession>
<feature type="coiled-coil region" evidence="1">
    <location>
        <begin position="232"/>
        <end position="271"/>
    </location>
</feature>
<proteinExistence type="predicted"/>
<dbReference type="OrthoDB" id="324624at2157"/>
<dbReference type="AlphaFoldDB" id="A0A830FMF3"/>
<evidence type="ECO:0000256" key="1">
    <source>
        <dbReference type="SAM" id="Coils"/>
    </source>
</evidence>